<dbReference type="Proteomes" id="UP000694428">
    <property type="component" value="Unplaced"/>
</dbReference>
<proteinExistence type="predicted"/>
<accession>A0A8C9LAT9</accession>
<evidence type="ECO:0000313" key="2">
    <source>
        <dbReference type="Ensembl" id="ENSPSTP00000013629.1"/>
    </source>
</evidence>
<protein>
    <submittedName>
        <fullName evidence="2">Uncharacterized protein</fullName>
    </submittedName>
</protein>
<reference evidence="2" key="2">
    <citation type="submission" date="2025-09" db="UniProtKB">
        <authorList>
            <consortium name="Ensembl"/>
        </authorList>
    </citation>
    <scope>IDENTIFICATION</scope>
</reference>
<dbReference type="Ensembl" id="ENSPSTT00000014294.1">
    <property type="protein sequence ID" value="ENSPSTP00000013629.1"/>
    <property type="gene ID" value="ENSPSTG00000009649.1"/>
</dbReference>
<keyword evidence="3" id="KW-1185">Reference proteome</keyword>
<dbReference type="AlphaFoldDB" id="A0A8C9LAT9"/>
<feature type="compositionally biased region" description="Polar residues" evidence="1">
    <location>
        <begin position="1"/>
        <end position="14"/>
    </location>
</feature>
<feature type="region of interest" description="Disordered" evidence="1">
    <location>
        <begin position="1"/>
        <end position="65"/>
    </location>
</feature>
<organism evidence="2 3">
    <name type="scientific">Pavo cristatus</name>
    <name type="common">Indian peafowl</name>
    <name type="synonym">Blue peafowl</name>
    <dbReference type="NCBI Taxonomy" id="9049"/>
    <lineage>
        <taxon>Eukaryota</taxon>
        <taxon>Metazoa</taxon>
        <taxon>Chordata</taxon>
        <taxon>Craniata</taxon>
        <taxon>Vertebrata</taxon>
        <taxon>Euteleostomi</taxon>
        <taxon>Archelosauria</taxon>
        <taxon>Archosauria</taxon>
        <taxon>Dinosauria</taxon>
        <taxon>Saurischia</taxon>
        <taxon>Theropoda</taxon>
        <taxon>Coelurosauria</taxon>
        <taxon>Aves</taxon>
        <taxon>Neognathae</taxon>
        <taxon>Galloanserae</taxon>
        <taxon>Galliformes</taxon>
        <taxon>Phasianidae</taxon>
        <taxon>Phasianinae</taxon>
        <taxon>Pavo</taxon>
    </lineage>
</organism>
<feature type="compositionally biased region" description="Low complexity" evidence="1">
    <location>
        <begin position="38"/>
        <end position="47"/>
    </location>
</feature>
<feature type="region of interest" description="Disordered" evidence="1">
    <location>
        <begin position="90"/>
        <end position="112"/>
    </location>
</feature>
<feature type="compositionally biased region" description="Pro residues" evidence="1">
    <location>
        <begin position="22"/>
        <end position="37"/>
    </location>
</feature>
<name>A0A8C9LAT9_PAVCR</name>
<sequence length="127" mass="13229">MTSVRTTLSKTPTPTCLRCQPVRPPLPTTSPQCPPPATTTTTTPAAAGDTCSASRSTLTGSPKTLSSPLLGMTNACSTAANLISSGSLWWQEGPKPGQTSEPLSPPTSRWSQPFMGLCQPVSRRTSV</sequence>
<evidence type="ECO:0000313" key="3">
    <source>
        <dbReference type="Proteomes" id="UP000694428"/>
    </source>
</evidence>
<feature type="compositionally biased region" description="Polar residues" evidence="1">
    <location>
        <begin position="51"/>
        <end position="65"/>
    </location>
</feature>
<reference evidence="2" key="1">
    <citation type="submission" date="2025-08" db="UniProtKB">
        <authorList>
            <consortium name="Ensembl"/>
        </authorList>
    </citation>
    <scope>IDENTIFICATION</scope>
</reference>
<evidence type="ECO:0000256" key="1">
    <source>
        <dbReference type="SAM" id="MobiDB-lite"/>
    </source>
</evidence>
<feature type="compositionally biased region" description="Polar residues" evidence="1">
    <location>
        <begin position="97"/>
        <end position="111"/>
    </location>
</feature>